<dbReference type="GO" id="GO:0043565">
    <property type="term" value="F:sequence-specific DNA binding"/>
    <property type="evidence" value="ECO:0007669"/>
    <property type="project" value="InterPro"/>
</dbReference>
<dbReference type="GO" id="GO:0003700">
    <property type="term" value="F:DNA-binding transcription factor activity"/>
    <property type="evidence" value="ECO:0007669"/>
    <property type="project" value="InterPro"/>
</dbReference>
<evidence type="ECO:0000256" key="1">
    <source>
        <dbReference type="ARBA" id="ARBA00023015"/>
    </source>
</evidence>
<feature type="transmembrane region" description="Helical" evidence="4">
    <location>
        <begin position="195"/>
        <end position="215"/>
    </location>
</feature>
<feature type="transmembrane region" description="Helical" evidence="4">
    <location>
        <begin position="164"/>
        <end position="183"/>
    </location>
</feature>
<name>A0A6M0CIJ4_9FLAO</name>
<dbReference type="PANTHER" id="PTHR43280">
    <property type="entry name" value="ARAC-FAMILY TRANSCRIPTIONAL REGULATOR"/>
    <property type="match status" value="1"/>
</dbReference>
<evidence type="ECO:0000256" key="5">
    <source>
        <dbReference type="SAM" id="SignalP"/>
    </source>
</evidence>
<dbReference type="SMART" id="SM00342">
    <property type="entry name" value="HTH_ARAC"/>
    <property type="match status" value="1"/>
</dbReference>
<feature type="transmembrane region" description="Helical" evidence="4">
    <location>
        <begin position="131"/>
        <end position="152"/>
    </location>
</feature>
<proteinExistence type="predicted"/>
<keyword evidence="4" id="KW-0472">Membrane</keyword>
<reference evidence="7 8" key="1">
    <citation type="submission" date="2020-01" db="EMBL/GenBank/DDBJ databases">
        <title>Spongiivirga citrea KCTC 32990T.</title>
        <authorList>
            <person name="Wang G."/>
        </authorList>
    </citation>
    <scope>NUCLEOTIDE SEQUENCE [LARGE SCALE GENOMIC DNA]</scope>
    <source>
        <strain evidence="7 8">KCTC 32990</strain>
    </source>
</reference>
<keyword evidence="8" id="KW-1185">Reference proteome</keyword>
<feature type="transmembrane region" description="Helical" evidence="4">
    <location>
        <begin position="103"/>
        <end position="124"/>
    </location>
</feature>
<dbReference type="RefSeq" id="WP_164029028.1">
    <property type="nucleotide sequence ID" value="NZ_JAABOQ010000001.1"/>
</dbReference>
<evidence type="ECO:0000313" key="7">
    <source>
        <dbReference type="EMBL" id="NER15759.1"/>
    </source>
</evidence>
<feature type="transmembrane region" description="Helical" evidence="4">
    <location>
        <begin position="279"/>
        <end position="301"/>
    </location>
</feature>
<dbReference type="Pfam" id="PF12833">
    <property type="entry name" value="HTH_18"/>
    <property type="match status" value="1"/>
</dbReference>
<protein>
    <submittedName>
        <fullName evidence="7">Helix-turn-helix domain-containing protein</fullName>
    </submittedName>
</protein>
<feature type="signal peptide" evidence="5">
    <location>
        <begin position="1"/>
        <end position="22"/>
    </location>
</feature>
<gene>
    <name evidence="7" type="ORF">GWK10_00965</name>
</gene>
<feature type="domain" description="HTH araC/xylS-type" evidence="6">
    <location>
        <begin position="362"/>
        <end position="466"/>
    </location>
</feature>
<dbReference type="EMBL" id="JAABOQ010000001">
    <property type="protein sequence ID" value="NER15759.1"/>
    <property type="molecule type" value="Genomic_DNA"/>
</dbReference>
<keyword evidence="2" id="KW-0238">DNA-binding</keyword>
<dbReference type="InterPro" id="IPR018060">
    <property type="entry name" value="HTH_AraC"/>
</dbReference>
<dbReference type="Gene3D" id="1.10.10.60">
    <property type="entry name" value="Homeodomain-like"/>
    <property type="match status" value="2"/>
</dbReference>
<dbReference type="SUPFAM" id="SSF46689">
    <property type="entry name" value="Homeodomain-like"/>
    <property type="match status" value="1"/>
</dbReference>
<feature type="transmembrane region" description="Helical" evidence="4">
    <location>
        <begin position="235"/>
        <end position="259"/>
    </location>
</feature>
<dbReference type="Proteomes" id="UP000474296">
    <property type="component" value="Unassembled WGS sequence"/>
</dbReference>
<dbReference type="PANTHER" id="PTHR43280:SF29">
    <property type="entry name" value="ARAC-FAMILY TRANSCRIPTIONAL REGULATOR"/>
    <property type="match status" value="1"/>
</dbReference>
<keyword evidence="4" id="KW-0812">Transmembrane</keyword>
<dbReference type="AlphaFoldDB" id="A0A6M0CIJ4"/>
<feature type="transmembrane region" description="Helical" evidence="4">
    <location>
        <begin position="307"/>
        <end position="327"/>
    </location>
</feature>
<organism evidence="7 8">
    <name type="scientific">Spongiivirga citrea</name>
    <dbReference type="NCBI Taxonomy" id="1481457"/>
    <lineage>
        <taxon>Bacteria</taxon>
        <taxon>Pseudomonadati</taxon>
        <taxon>Bacteroidota</taxon>
        <taxon>Flavobacteriia</taxon>
        <taxon>Flavobacteriales</taxon>
        <taxon>Flavobacteriaceae</taxon>
        <taxon>Spongiivirga</taxon>
    </lineage>
</organism>
<evidence type="ECO:0000259" key="6">
    <source>
        <dbReference type="PROSITE" id="PS01124"/>
    </source>
</evidence>
<keyword evidence="5" id="KW-0732">Signal</keyword>
<accession>A0A6M0CIJ4</accession>
<sequence length="471" mass="54546">MFINQKIAFTTLYLCCLCICNASVSPLKGIKVPDRSEQSVALQKKKALDYAKQGEAERAVEYTKLYVKATTDLSIINDHLFDSIKTSASYISFKEKYTPKIDFWNLIYFFVGILGIFAGIFIHFKKKTDPISVLLISLFVIFHSIFLLHINIHLSQLQYTLPHTLFISTTLSFLYGPLIYFYVKRTSFRYKFKWIDLLHLVPSFILLSYIMPYYAMSGIEKFNVLFAGDAFLLPGAYTIITAKIVSLATYGYFTLKVYLKEKKENPETPKNVLVWQRNIIFIFSFYVVSYVVYAGALTKIISFAPIGHIQLIIMMTLIFYVVYIAYVQPDAFSGKIQLNDPKNLFKYKKSGLTPSYSIELKERLLFLLNDEKVYRRNDICLDWIAHKLGTNRHSASQVINEHFNMNFFELINNFRIQEAIELLKNNVHNNLNIIDIAYEVGFNNKVTFNKSFKKVTSCTPSKYLESQMVPL</sequence>
<evidence type="ECO:0000256" key="2">
    <source>
        <dbReference type="ARBA" id="ARBA00023125"/>
    </source>
</evidence>
<keyword evidence="3" id="KW-0804">Transcription</keyword>
<evidence type="ECO:0000256" key="3">
    <source>
        <dbReference type="ARBA" id="ARBA00023163"/>
    </source>
</evidence>
<dbReference type="InterPro" id="IPR018062">
    <property type="entry name" value="HTH_AraC-typ_CS"/>
</dbReference>
<feature type="chain" id="PRO_5026801004" evidence="5">
    <location>
        <begin position="23"/>
        <end position="471"/>
    </location>
</feature>
<keyword evidence="1" id="KW-0805">Transcription regulation</keyword>
<comment type="caution">
    <text evidence="7">The sequence shown here is derived from an EMBL/GenBank/DDBJ whole genome shotgun (WGS) entry which is preliminary data.</text>
</comment>
<dbReference type="PROSITE" id="PS01124">
    <property type="entry name" value="HTH_ARAC_FAMILY_2"/>
    <property type="match status" value="1"/>
</dbReference>
<dbReference type="InterPro" id="IPR009057">
    <property type="entry name" value="Homeodomain-like_sf"/>
</dbReference>
<evidence type="ECO:0000256" key="4">
    <source>
        <dbReference type="SAM" id="Phobius"/>
    </source>
</evidence>
<evidence type="ECO:0000313" key="8">
    <source>
        <dbReference type="Proteomes" id="UP000474296"/>
    </source>
</evidence>
<dbReference type="PROSITE" id="PS00041">
    <property type="entry name" value="HTH_ARAC_FAMILY_1"/>
    <property type="match status" value="1"/>
</dbReference>
<keyword evidence="4" id="KW-1133">Transmembrane helix</keyword>